<feature type="non-terminal residue" evidence="1">
    <location>
        <position position="48"/>
    </location>
</feature>
<feature type="non-terminal residue" evidence="1">
    <location>
        <position position="1"/>
    </location>
</feature>
<dbReference type="GO" id="GO:0005793">
    <property type="term" value="C:endoplasmic reticulum-Golgi intermediate compartment"/>
    <property type="evidence" value="ECO:0007669"/>
    <property type="project" value="TreeGrafter"/>
</dbReference>
<name>Q4RDK1_TETNG</name>
<accession>Q4RDK1</accession>
<proteinExistence type="predicted"/>
<dbReference type="AlphaFoldDB" id="Q4RDK1"/>
<dbReference type="GO" id="GO:0005795">
    <property type="term" value="C:Golgi stack"/>
    <property type="evidence" value="ECO:0007669"/>
    <property type="project" value="TreeGrafter"/>
</dbReference>
<dbReference type="GO" id="GO:0006487">
    <property type="term" value="P:protein N-linked glycosylation"/>
    <property type="evidence" value="ECO:0007669"/>
    <property type="project" value="TreeGrafter"/>
</dbReference>
<dbReference type="EMBL" id="CAAE01016255">
    <property type="protein sequence ID" value="CAG13531.1"/>
    <property type="molecule type" value="Genomic_DNA"/>
</dbReference>
<dbReference type="GO" id="GO:0005783">
    <property type="term" value="C:endoplasmic reticulum"/>
    <property type="evidence" value="ECO:0007669"/>
    <property type="project" value="TreeGrafter"/>
</dbReference>
<gene>
    <name evidence="1" type="ORF">GSTENG00037716001</name>
</gene>
<dbReference type="InterPro" id="IPR006759">
    <property type="entry name" value="Glyco_transf_54"/>
</dbReference>
<organism evidence="1">
    <name type="scientific">Tetraodon nigroviridis</name>
    <name type="common">Spotted green pufferfish</name>
    <name type="synonym">Chelonodon nigroviridis</name>
    <dbReference type="NCBI Taxonomy" id="99883"/>
    <lineage>
        <taxon>Eukaryota</taxon>
        <taxon>Metazoa</taxon>
        <taxon>Chordata</taxon>
        <taxon>Craniata</taxon>
        <taxon>Vertebrata</taxon>
        <taxon>Euteleostomi</taxon>
        <taxon>Actinopterygii</taxon>
        <taxon>Neopterygii</taxon>
        <taxon>Teleostei</taxon>
        <taxon>Neoteleostei</taxon>
        <taxon>Acanthomorphata</taxon>
        <taxon>Eupercaria</taxon>
        <taxon>Tetraodontiformes</taxon>
        <taxon>Tetradontoidea</taxon>
        <taxon>Tetraodontidae</taxon>
        <taxon>Tetraodon</taxon>
    </lineage>
</organism>
<sequence>FPTVVQSGLLEVISPSPHYYPNFSSIKENFGDSKDRVKYVPYCFLFLQ</sequence>
<dbReference type="GO" id="GO:0008375">
    <property type="term" value="F:acetylglucosaminyltransferase activity"/>
    <property type="evidence" value="ECO:0007669"/>
    <property type="project" value="TreeGrafter"/>
</dbReference>
<dbReference type="PANTHER" id="PTHR12062">
    <property type="entry name" value="N-ACETYLGLUCOSAMINYLTRANSFERASE VI"/>
    <property type="match status" value="1"/>
</dbReference>
<reference evidence="1" key="2">
    <citation type="submission" date="2004-02" db="EMBL/GenBank/DDBJ databases">
        <authorList>
            <consortium name="Genoscope"/>
            <consortium name="Whitehead Institute Centre for Genome Research"/>
        </authorList>
    </citation>
    <scope>NUCLEOTIDE SEQUENCE</scope>
</reference>
<dbReference type="OrthoDB" id="2016523at2759"/>
<reference evidence="1" key="1">
    <citation type="journal article" date="2004" name="Nature">
        <title>Genome duplication in the teleost fish Tetraodon nigroviridis reveals the early vertebrate proto-karyotype.</title>
        <authorList>
            <person name="Jaillon O."/>
            <person name="Aury J.-M."/>
            <person name="Brunet F."/>
            <person name="Petit J.-L."/>
            <person name="Stange-Thomann N."/>
            <person name="Mauceli E."/>
            <person name="Bouneau L."/>
            <person name="Fischer C."/>
            <person name="Ozouf-Costaz C."/>
            <person name="Bernot A."/>
            <person name="Nicaud S."/>
            <person name="Jaffe D."/>
            <person name="Fisher S."/>
            <person name="Lutfalla G."/>
            <person name="Dossat C."/>
            <person name="Segurens B."/>
            <person name="Dasilva C."/>
            <person name="Salanoubat M."/>
            <person name="Levy M."/>
            <person name="Boudet N."/>
            <person name="Castellano S."/>
            <person name="Anthouard V."/>
            <person name="Jubin C."/>
            <person name="Castelli V."/>
            <person name="Katinka M."/>
            <person name="Vacherie B."/>
            <person name="Biemont C."/>
            <person name="Skalli Z."/>
            <person name="Cattolico L."/>
            <person name="Poulain J."/>
            <person name="De Berardinis V."/>
            <person name="Cruaud C."/>
            <person name="Duprat S."/>
            <person name="Brottier P."/>
            <person name="Coutanceau J.-P."/>
            <person name="Gouzy J."/>
            <person name="Parra G."/>
            <person name="Lardier G."/>
            <person name="Chapple C."/>
            <person name="McKernan K.J."/>
            <person name="McEwan P."/>
            <person name="Bosak S."/>
            <person name="Kellis M."/>
            <person name="Volff J.-N."/>
            <person name="Guigo R."/>
            <person name="Zody M.C."/>
            <person name="Mesirov J."/>
            <person name="Lindblad-Toh K."/>
            <person name="Birren B."/>
            <person name="Nusbaum C."/>
            <person name="Kahn D."/>
            <person name="Robinson-Rechavi M."/>
            <person name="Laudet V."/>
            <person name="Schachter V."/>
            <person name="Quetier F."/>
            <person name="Saurin W."/>
            <person name="Scarpelli C."/>
            <person name="Wincker P."/>
            <person name="Lander E.S."/>
            <person name="Weissenbach J."/>
            <person name="Roest Crollius H."/>
        </authorList>
    </citation>
    <scope>NUCLEOTIDE SEQUENCE [LARGE SCALE GENOMIC DNA]</scope>
</reference>
<protein>
    <submittedName>
        <fullName evidence="1">(spotted green pufferfish) hypothetical protein</fullName>
    </submittedName>
</protein>
<dbReference type="PANTHER" id="PTHR12062:SF1">
    <property type="entry name" value="ALPHA-1,3-MANNOSYL-GLYCOPROTEIN 4-BETA-N-ACETYLGLUCOSAMINYLTRANSFERASE B"/>
    <property type="match status" value="1"/>
</dbReference>
<comment type="caution">
    <text evidence="1">The sequence shown here is derived from an EMBL/GenBank/DDBJ whole genome shotgun (WGS) entry which is preliminary data.</text>
</comment>
<dbReference type="KEGG" id="tng:GSTEN00037716G001"/>
<evidence type="ECO:0000313" key="1">
    <source>
        <dbReference type="EMBL" id="CAG13531.1"/>
    </source>
</evidence>